<reference evidence="1" key="1">
    <citation type="journal article" date="2015" name="Proc. Natl. Acad. Sci. U.S.A.">
        <title>Networks of energetic and metabolic interactions define dynamics in microbial communities.</title>
        <authorList>
            <person name="Embree M."/>
            <person name="Liu J.K."/>
            <person name="Al-Bassam M.M."/>
            <person name="Zengler K."/>
        </authorList>
    </citation>
    <scope>NUCLEOTIDE SEQUENCE</scope>
</reference>
<comment type="caution">
    <text evidence="1">The sequence shown here is derived from an EMBL/GenBank/DDBJ whole genome shotgun (WGS) entry which is preliminary data.</text>
</comment>
<dbReference type="SUPFAM" id="SSF56784">
    <property type="entry name" value="HAD-like"/>
    <property type="match status" value="1"/>
</dbReference>
<accession>A0A0W8E350</accession>
<dbReference type="InterPro" id="IPR023214">
    <property type="entry name" value="HAD_sf"/>
</dbReference>
<dbReference type="InterPro" id="IPR036412">
    <property type="entry name" value="HAD-like_sf"/>
</dbReference>
<name>A0A0W8E350_9ZZZZ</name>
<proteinExistence type="predicted"/>
<keyword evidence="1" id="KW-0378">Hydrolase</keyword>
<organism evidence="1">
    <name type="scientific">hydrocarbon metagenome</name>
    <dbReference type="NCBI Taxonomy" id="938273"/>
    <lineage>
        <taxon>unclassified sequences</taxon>
        <taxon>metagenomes</taxon>
        <taxon>ecological metagenomes</taxon>
    </lineage>
</organism>
<evidence type="ECO:0000313" key="1">
    <source>
        <dbReference type="EMBL" id="KUG03058.1"/>
    </source>
</evidence>
<sequence>MIKISIPGRQITLVLENLLLDLNGTLAVDGILIDGVKDRIEILKHKLKIYILTADTYGVGRDIAKELEVELLKVNQDNGAQDKLDILNTLQAENSVAIGNGYNDRLMLANAGLSIIVLQAEGCSMEAMQAADIAVKSITDALDLLICPLRVIATLRA</sequence>
<dbReference type="GO" id="GO:0016787">
    <property type="term" value="F:hydrolase activity"/>
    <property type="evidence" value="ECO:0007669"/>
    <property type="project" value="UniProtKB-KW"/>
</dbReference>
<dbReference type="Gene3D" id="3.40.50.1000">
    <property type="entry name" value="HAD superfamily/HAD-like"/>
    <property type="match status" value="1"/>
</dbReference>
<dbReference type="Pfam" id="PF00702">
    <property type="entry name" value="Hydrolase"/>
    <property type="match status" value="1"/>
</dbReference>
<protein>
    <submittedName>
        <fullName evidence="1">Had family hydrolase, a</fullName>
    </submittedName>
</protein>
<dbReference type="EMBL" id="LNQE01001896">
    <property type="protein sequence ID" value="KUG03058.1"/>
    <property type="molecule type" value="Genomic_DNA"/>
</dbReference>
<gene>
    <name evidence="1" type="ORF">ASZ90_019601</name>
</gene>
<dbReference type="AlphaFoldDB" id="A0A0W8E350"/>